<feature type="domain" description="Vps52 coiled-coil" evidence="7">
    <location>
        <begin position="44"/>
        <end position="216"/>
    </location>
</feature>
<evidence type="ECO:0000256" key="6">
    <source>
        <dbReference type="ARBA" id="ARBA00023034"/>
    </source>
</evidence>
<dbReference type="GO" id="GO:0019905">
    <property type="term" value="F:syntaxin binding"/>
    <property type="evidence" value="ECO:0007669"/>
    <property type="project" value="TreeGrafter"/>
</dbReference>
<dbReference type="EMBL" id="HBUE01109865">
    <property type="protein sequence ID" value="CAG6488333.1"/>
    <property type="molecule type" value="Transcribed_RNA"/>
</dbReference>
<dbReference type="GO" id="GO:0000938">
    <property type="term" value="C:GARP complex"/>
    <property type="evidence" value="ECO:0007669"/>
    <property type="project" value="TreeGrafter"/>
</dbReference>
<evidence type="ECO:0000256" key="5">
    <source>
        <dbReference type="ARBA" id="ARBA00022927"/>
    </source>
</evidence>
<evidence type="ECO:0000256" key="4">
    <source>
        <dbReference type="ARBA" id="ARBA00022448"/>
    </source>
</evidence>
<dbReference type="GO" id="GO:0032456">
    <property type="term" value="P:endocytic recycling"/>
    <property type="evidence" value="ECO:0007669"/>
    <property type="project" value="TreeGrafter"/>
</dbReference>
<dbReference type="GO" id="GO:0007041">
    <property type="term" value="P:lysosomal transport"/>
    <property type="evidence" value="ECO:0007669"/>
    <property type="project" value="TreeGrafter"/>
</dbReference>
<evidence type="ECO:0000256" key="1">
    <source>
        <dbReference type="ARBA" id="ARBA00004601"/>
    </source>
</evidence>
<comment type="similarity">
    <text evidence="2">Belongs to the VPS52 family.</text>
</comment>
<comment type="subcellular location">
    <subcellularLocation>
        <location evidence="1">Golgi apparatus</location>
        <location evidence="1">trans-Golgi network</location>
    </subcellularLocation>
</comment>
<evidence type="ECO:0000256" key="3">
    <source>
        <dbReference type="ARBA" id="ARBA00017083"/>
    </source>
</evidence>
<dbReference type="InterPro" id="IPR048319">
    <property type="entry name" value="Vps52_CC"/>
</dbReference>
<dbReference type="PANTHER" id="PTHR14190">
    <property type="entry name" value="SUPPRESSOR OF ACTIN MUTATIONS 2/VACUOLAR PROTEIN SORTING 52"/>
    <property type="match status" value="1"/>
</dbReference>
<dbReference type="Pfam" id="PF04129">
    <property type="entry name" value="Vps52_CC"/>
    <property type="match status" value="1"/>
</dbReference>
<keyword evidence="5" id="KW-0653">Protein transport</keyword>
<keyword evidence="4" id="KW-0813">Transport</keyword>
<dbReference type="InterPro" id="IPR007258">
    <property type="entry name" value="Vps52"/>
</dbReference>
<protein>
    <recommendedName>
        <fullName evidence="3">Vacuolar protein sorting-associated protein 52 homolog</fullName>
    </recommendedName>
</protein>
<evidence type="ECO:0000313" key="9">
    <source>
        <dbReference type="EMBL" id="CAG6534644.1"/>
    </source>
</evidence>
<dbReference type="GO" id="GO:0042147">
    <property type="term" value="P:retrograde transport, endosome to Golgi"/>
    <property type="evidence" value="ECO:0007669"/>
    <property type="project" value="TreeGrafter"/>
</dbReference>
<dbReference type="EMBL" id="HBUE01211467">
    <property type="protein sequence ID" value="CAG6534644.1"/>
    <property type="molecule type" value="Transcribed_RNA"/>
</dbReference>
<feature type="domain" description="Vps52 C-terminal" evidence="8">
    <location>
        <begin position="233"/>
        <end position="541"/>
    </location>
</feature>
<proteinExistence type="inferred from homology"/>
<name>A0A8D8HGG2_CULPI</name>
<organism evidence="9">
    <name type="scientific">Culex pipiens</name>
    <name type="common">House mosquito</name>
    <dbReference type="NCBI Taxonomy" id="7175"/>
    <lineage>
        <taxon>Eukaryota</taxon>
        <taxon>Metazoa</taxon>
        <taxon>Ecdysozoa</taxon>
        <taxon>Arthropoda</taxon>
        <taxon>Hexapoda</taxon>
        <taxon>Insecta</taxon>
        <taxon>Pterygota</taxon>
        <taxon>Neoptera</taxon>
        <taxon>Endopterygota</taxon>
        <taxon>Diptera</taxon>
        <taxon>Nematocera</taxon>
        <taxon>Culicoidea</taxon>
        <taxon>Culicidae</taxon>
        <taxon>Culicinae</taxon>
        <taxon>Culicini</taxon>
        <taxon>Culex</taxon>
        <taxon>Culex</taxon>
    </lineage>
</organism>
<dbReference type="GO" id="GO:0006896">
    <property type="term" value="P:Golgi to vacuole transport"/>
    <property type="evidence" value="ECO:0007669"/>
    <property type="project" value="TreeGrafter"/>
</dbReference>
<evidence type="ECO:0000259" key="8">
    <source>
        <dbReference type="Pfam" id="PF20655"/>
    </source>
</evidence>
<accession>A0A8D8HGG2</accession>
<reference evidence="9" key="1">
    <citation type="submission" date="2021-05" db="EMBL/GenBank/DDBJ databases">
        <authorList>
            <person name="Alioto T."/>
            <person name="Alioto T."/>
            <person name="Gomez Garrido J."/>
        </authorList>
    </citation>
    <scope>NUCLEOTIDE SEQUENCE</scope>
</reference>
<dbReference type="GO" id="GO:0015031">
    <property type="term" value="P:protein transport"/>
    <property type="evidence" value="ECO:0007669"/>
    <property type="project" value="UniProtKB-KW"/>
</dbReference>
<dbReference type="EMBL" id="HBUE01211469">
    <property type="protein sequence ID" value="CAG6534646.1"/>
    <property type="molecule type" value="Transcribed_RNA"/>
</dbReference>
<evidence type="ECO:0000259" key="7">
    <source>
        <dbReference type="Pfam" id="PF04129"/>
    </source>
</evidence>
<dbReference type="InterPro" id="IPR048361">
    <property type="entry name" value="Vps52_C"/>
</dbReference>
<dbReference type="Pfam" id="PF20655">
    <property type="entry name" value="Vps52_C"/>
    <property type="match status" value="1"/>
</dbReference>
<dbReference type="EMBL" id="HBUE01317902">
    <property type="protein sequence ID" value="CAG6586592.1"/>
    <property type="molecule type" value="Transcribed_RNA"/>
</dbReference>
<dbReference type="EMBL" id="HBUE01317904">
    <property type="protein sequence ID" value="CAG6586594.1"/>
    <property type="molecule type" value="Transcribed_RNA"/>
</dbReference>
<dbReference type="GO" id="GO:0005829">
    <property type="term" value="C:cytosol"/>
    <property type="evidence" value="ECO:0007669"/>
    <property type="project" value="GOC"/>
</dbReference>
<sequence>MSTSDTIEDGEVQELLKTTGTDLRQYSAQIEKEFKEVENRSIEDYIAQSQNIANLHNQIGTTSNILERMEAGLMEIQCALNNISTEITTLQKKSVSMSVQLTNRQSIRAQLSQFIEDMAVPEEMIQTIMEVPVTEKEFLTHLMELNHKLNLMKELNFKESKSSQDISEVLFKLKIKAMSKLRVYCMEQIYKFRKPMTNYQIPQNAMLKFKFFFEFILSNERGVAQDICNEYIDTMGKIYYSYFKSYSTRLAALKFEEAVSKDDLMGLEDTVTRSIFSKTSSLKNKSTVFSIGDRGDVLNQQLEAPIIVPHAQQKTRYPYESLFRSEQYALVDNACREYLFVTEFFIVRGPQAQELFNQIMGKTMTMLIKNLETYVQDCYDTIALFLCIQLCLRYQLMCHKRCVPALDKYWDNLQAVIWPRFEQVFRMNIQSIQECDPTKFPKETGPHYITRRYAEFSAAIVGISENFPNELVSHLLLELQEEVKCFMLRMAAIFTTRKEQLIYLINNYDLVLGVLMERTRDNSKEAEAFRELLSTRSSEYVEEILAPHLGGIIQYVKDCEQLLEREQTDEFKRQERRSLQLVASFSVNWKKSLEELNREVFLSFPSLVTGSQLLQLALAQLVQYYHKFYKLLTPSARAQLVNIHVIMIEIKKYKSNY</sequence>
<dbReference type="AlphaFoldDB" id="A0A8D8HGG2"/>
<dbReference type="PANTHER" id="PTHR14190:SF7">
    <property type="entry name" value="VACUOLAR PROTEIN SORTING-ASSOCIATED PROTEIN 52 HOMOLOG"/>
    <property type="match status" value="1"/>
</dbReference>
<dbReference type="EMBL" id="HBUE01109863">
    <property type="protein sequence ID" value="CAG6488331.1"/>
    <property type="molecule type" value="Transcribed_RNA"/>
</dbReference>
<keyword evidence="6" id="KW-0333">Golgi apparatus</keyword>
<evidence type="ECO:0000256" key="2">
    <source>
        <dbReference type="ARBA" id="ARBA00008180"/>
    </source>
</evidence>